<dbReference type="EMBL" id="JASPKZ010008864">
    <property type="protein sequence ID" value="KAJ9578709.1"/>
    <property type="molecule type" value="Genomic_DNA"/>
</dbReference>
<dbReference type="AlphaFoldDB" id="A0AAD7ZDT4"/>
<dbReference type="Proteomes" id="UP001233999">
    <property type="component" value="Unassembled WGS sequence"/>
</dbReference>
<dbReference type="InterPro" id="IPR013087">
    <property type="entry name" value="Znf_C2H2_type"/>
</dbReference>
<evidence type="ECO:0000313" key="2">
    <source>
        <dbReference type="EMBL" id="KAJ9578709.1"/>
    </source>
</evidence>
<sequence>VKQISTANDVRVINKLDAVINRMQNVEDNSKTTETDVQMESVSSMMEETHIYPKFSNTSEPWSVSIWFRDFPKESKFFKDLSEIITKNSKCNLPEIHGSFIYQMNVSVRILSYSNSNRKIDDTTIYPVVDLTNDEQDIKIAPFYTRNQEVQTDKTNLTNGDDENTEIITRNVEVQTDSNSPTNDILTENKKNHKFVQCNIKDINITEMTKKSCLKRSDNFEVPTKSNKKVRFLEPSQECDLIDIEHLREELNKCQRCITTFESGVYSVEFIEHLKEHGQHDIMCTKCNQTFTDSEQIVTHFMNCSQSNNEQSVDGTDLADPIINLKDLTEDNIADLAVCEETERKVNSLVICRFCNLAFSEPQSLYNHIPIHYPYNNEEVNND</sequence>
<feature type="non-terminal residue" evidence="2">
    <location>
        <position position="1"/>
    </location>
</feature>
<proteinExistence type="predicted"/>
<keyword evidence="3" id="KW-1185">Reference proteome</keyword>
<accession>A0AAD7ZDT4</accession>
<name>A0AAD7ZDT4_DIPPU</name>
<comment type="caution">
    <text evidence="2">The sequence shown here is derived from an EMBL/GenBank/DDBJ whole genome shotgun (WGS) entry which is preliminary data.</text>
</comment>
<gene>
    <name evidence="2" type="ORF">L9F63_005071</name>
</gene>
<evidence type="ECO:0000313" key="3">
    <source>
        <dbReference type="Proteomes" id="UP001233999"/>
    </source>
</evidence>
<dbReference type="PROSITE" id="PS00028">
    <property type="entry name" value="ZINC_FINGER_C2H2_1"/>
    <property type="match status" value="1"/>
</dbReference>
<organism evidence="2 3">
    <name type="scientific">Diploptera punctata</name>
    <name type="common">Pacific beetle cockroach</name>
    <dbReference type="NCBI Taxonomy" id="6984"/>
    <lineage>
        <taxon>Eukaryota</taxon>
        <taxon>Metazoa</taxon>
        <taxon>Ecdysozoa</taxon>
        <taxon>Arthropoda</taxon>
        <taxon>Hexapoda</taxon>
        <taxon>Insecta</taxon>
        <taxon>Pterygota</taxon>
        <taxon>Neoptera</taxon>
        <taxon>Polyneoptera</taxon>
        <taxon>Dictyoptera</taxon>
        <taxon>Blattodea</taxon>
        <taxon>Blaberoidea</taxon>
        <taxon>Blaberidae</taxon>
        <taxon>Diplopterinae</taxon>
        <taxon>Diploptera</taxon>
    </lineage>
</organism>
<reference evidence="2" key="2">
    <citation type="submission" date="2023-05" db="EMBL/GenBank/DDBJ databases">
        <authorList>
            <person name="Fouks B."/>
        </authorList>
    </citation>
    <scope>NUCLEOTIDE SEQUENCE</scope>
    <source>
        <strain evidence="2">Stay&amp;Tobe</strain>
        <tissue evidence="2">Testes</tissue>
    </source>
</reference>
<protein>
    <recommendedName>
        <fullName evidence="1">C2H2-type domain-containing protein</fullName>
    </recommendedName>
</protein>
<evidence type="ECO:0000259" key="1">
    <source>
        <dbReference type="PROSITE" id="PS00028"/>
    </source>
</evidence>
<feature type="domain" description="C2H2-type" evidence="1">
    <location>
        <begin position="352"/>
        <end position="372"/>
    </location>
</feature>
<dbReference type="Gene3D" id="3.30.160.60">
    <property type="entry name" value="Classic Zinc Finger"/>
    <property type="match status" value="1"/>
</dbReference>
<reference evidence="2" key="1">
    <citation type="journal article" date="2023" name="IScience">
        <title>Live-bearing cockroach genome reveals convergent evolutionary mechanisms linked to viviparity in insects and beyond.</title>
        <authorList>
            <person name="Fouks B."/>
            <person name="Harrison M.C."/>
            <person name="Mikhailova A.A."/>
            <person name="Marchal E."/>
            <person name="English S."/>
            <person name="Carruthers M."/>
            <person name="Jennings E.C."/>
            <person name="Chiamaka E.L."/>
            <person name="Frigard R.A."/>
            <person name="Pippel M."/>
            <person name="Attardo G.M."/>
            <person name="Benoit J.B."/>
            <person name="Bornberg-Bauer E."/>
            <person name="Tobe S.S."/>
        </authorList>
    </citation>
    <scope>NUCLEOTIDE SEQUENCE</scope>
    <source>
        <strain evidence="2">Stay&amp;Tobe</strain>
    </source>
</reference>